<proteinExistence type="predicted"/>
<evidence type="ECO:0000313" key="2">
    <source>
        <dbReference type="Proteomes" id="UP000536179"/>
    </source>
</evidence>
<evidence type="ECO:0000313" key="1">
    <source>
        <dbReference type="EMBL" id="MBB3207008.1"/>
    </source>
</evidence>
<gene>
    <name evidence="1" type="ORF">FHS27_002822</name>
</gene>
<name>A0A7W5H679_9BACT</name>
<protein>
    <submittedName>
        <fullName evidence="1">Uncharacterized protein</fullName>
    </submittedName>
</protein>
<keyword evidence="2" id="KW-1185">Reference proteome</keyword>
<reference evidence="1 2" key="1">
    <citation type="submission" date="2020-08" db="EMBL/GenBank/DDBJ databases">
        <title>Genomic Encyclopedia of Type Strains, Phase III (KMG-III): the genomes of soil and plant-associated and newly described type strains.</title>
        <authorList>
            <person name="Whitman W."/>
        </authorList>
    </citation>
    <scope>NUCLEOTIDE SEQUENCE [LARGE SCALE GENOMIC DNA]</scope>
    <source>
        <strain evidence="1 2">CECT 8075</strain>
    </source>
</reference>
<dbReference type="AlphaFoldDB" id="A0A7W5H679"/>
<comment type="caution">
    <text evidence="1">The sequence shown here is derived from an EMBL/GenBank/DDBJ whole genome shotgun (WGS) entry which is preliminary data.</text>
</comment>
<organism evidence="1 2">
    <name type="scientific">Aporhodopirellula rubra</name>
    <dbReference type="NCBI Taxonomy" id="980271"/>
    <lineage>
        <taxon>Bacteria</taxon>
        <taxon>Pseudomonadati</taxon>
        <taxon>Planctomycetota</taxon>
        <taxon>Planctomycetia</taxon>
        <taxon>Pirellulales</taxon>
        <taxon>Pirellulaceae</taxon>
        <taxon>Aporhodopirellula</taxon>
    </lineage>
</organism>
<accession>A0A7W5H679</accession>
<dbReference type="RefSeq" id="WP_246419726.1">
    <property type="nucleotide sequence ID" value="NZ_JACHXU010000008.1"/>
</dbReference>
<dbReference type="EMBL" id="JACHXU010000008">
    <property type="protein sequence ID" value="MBB3207008.1"/>
    <property type="molecule type" value="Genomic_DNA"/>
</dbReference>
<dbReference type="Proteomes" id="UP000536179">
    <property type="component" value="Unassembled WGS sequence"/>
</dbReference>
<sequence>MRLLRVHGHVFLVIAMVCLSVLTTNCERAEAQSAVVKHEITPPSQRVRFRRKPLPMIPPGTRFDKEPPEGWSNLISFVRGKLSSGDVDAVSETVKYYSEIFNLVMLANTDTNADGDYELDQVAVGFSMLINGKNTIVTSDTQSDLGGGLSIIGRSVLDGNVESLSKVEQVARTKNSMVLDAPAIILRSGKHREMVVRYYIWVFPQNGNIGTLVWLLDPSSDQSSLRVADTTIQLLPPNMHEDRVMNVDADKFNLLGIPAKDAFALVQIPQGVAFEMNEAMRAVAAEKNYTPETFAELTAAVASTLKTGKKE</sequence>